<organism evidence="3 4">
    <name type="scientific">Parabacteroides chinchillae</name>
    <dbReference type="NCBI Taxonomy" id="871327"/>
    <lineage>
        <taxon>Bacteria</taxon>
        <taxon>Pseudomonadati</taxon>
        <taxon>Bacteroidota</taxon>
        <taxon>Bacteroidia</taxon>
        <taxon>Bacteroidales</taxon>
        <taxon>Tannerellaceae</taxon>
        <taxon>Parabacteroides</taxon>
    </lineage>
</organism>
<dbReference type="CDD" id="cd01831">
    <property type="entry name" value="Endoglucanase_E_like"/>
    <property type="match status" value="1"/>
</dbReference>
<dbReference type="InterPro" id="IPR001087">
    <property type="entry name" value="GDSL"/>
</dbReference>
<feature type="chain" id="PRO_5034601261" evidence="1">
    <location>
        <begin position="24"/>
        <end position="369"/>
    </location>
</feature>
<evidence type="ECO:0000256" key="1">
    <source>
        <dbReference type="SAM" id="SignalP"/>
    </source>
</evidence>
<dbReference type="Gene3D" id="3.40.50.1110">
    <property type="entry name" value="SGNH hydrolase"/>
    <property type="match status" value="1"/>
</dbReference>
<dbReference type="AlphaFoldDB" id="A0A8G2BW95"/>
<dbReference type="RefSeq" id="WP_103983239.1">
    <property type="nucleotide sequence ID" value="NZ_FNVS01000008.1"/>
</dbReference>
<gene>
    <name evidence="3" type="ORF">SAMN05444001_10827</name>
</gene>
<accession>A0A8G2BW95</accession>
<evidence type="ECO:0000313" key="4">
    <source>
        <dbReference type="Proteomes" id="UP000236725"/>
    </source>
</evidence>
<proteinExistence type="predicted"/>
<dbReference type="Pfam" id="PF00657">
    <property type="entry name" value="Lipase_GDSL"/>
    <property type="match status" value="1"/>
</dbReference>
<dbReference type="Proteomes" id="UP000236725">
    <property type="component" value="Unassembled WGS sequence"/>
</dbReference>
<dbReference type="InterPro" id="IPR040794">
    <property type="entry name" value="CE2_N"/>
</dbReference>
<dbReference type="Gene3D" id="2.60.120.260">
    <property type="entry name" value="Galactose-binding domain-like"/>
    <property type="match status" value="1"/>
</dbReference>
<dbReference type="Pfam" id="PF17996">
    <property type="entry name" value="CE2_N"/>
    <property type="match status" value="1"/>
</dbReference>
<dbReference type="InterPro" id="IPR052762">
    <property type="entry name" value="PCW_deacetylase/CE"/>
</dbReference>
<keyword evidence="4" id="KW-1185">Reference proteome</keyword>
<feature type="signal peptide" evidence="1">
    <location>
        <begin position="1"/>
        <end position="23"/>
    </location>
</feature>
<dbReference type="PANTHER" id="PTHR37834">
    <property type="entry name" value="GDSL-LIKE LIPASE/ACYLHYDROLASE DOMAIN PROTEIN (AFU_ORTHOLOGUE AFUA_2G00620)"/>
    <property type="match status" value="1"/>
</dbReference>
<dbReference type="GO" id="GO:0052689">
    <property type="term" value="F:carboxylic ester hydrolase activity"/>
    <property type="evidence" value="ECO:0007669"/>
    <property type="project" value="InterPro"/>
</dbReference>
<dbReference type="InterPro" id="IPR036514">
    <property type="entry name" value="SGNH_hydro_sf"/>
</dbReference>
<protein>
    <submittedName>
        <fullName evidence="3">Lysophospholipase L1</fullName>
    </submittedName>
</protein>
<name>A0A8G2BW95_9BACT</name>
<evidence type="ECO:0000259" key="2">
    <source>
        <dbReference type="Pfam" id="PF17996"/>
    </source>
</evidence>
<feature type="domain" description="Carbohydrate esterase 2 N-terminal" evidence="2">
    <location>
        <begin position="38"/>
        <end position="143"/>
    </location>
</feature>
<dbReference type="InterPro" id="IPR037461">
    <property type="entry name" value="CtCE2-like_dom"/>
</dbReference>
<reference evidence="3 4" key="1">
    <citation type="submission" date="2016-10" db="EMBL/GenBank/DDBJ databases">
        <authorList>
            <person name="Varghese N."/>
            <person name="Submissions S."/>
        </authorList>
    </citation>
    <scope>NUCLEOTIDE SEQUENCE [LARGE SCALE GENOMIC DNA]</scope>
    <source>
        <strain evidence="3 4">DSM 29073</strain>
    </source>
</reference>
<comment type="caution">
    <text evidence="3">The sequence shown here is derived from an EMBL/GenBank/DDBJ whole genome shotgun (WGS) entry which is preliminary data.</text>
</comment>
<sequence length="369" mass="41395">MKRIDILLLLLLGSIFCTTEVYAQQSTFIPADNSNILYTGRVSFQNPKSPAFTYPGVQIIINFEGTSLSMRVKPHSGYFTVELDGGKPFRVTSMENDSILPIASHLSKGKHKAVIMLAYEGRDFRPEFRGFYLDKGMKLLPPPALPEKKIEFIGNSITCGYGIEAEAESPFDYKDENFYYTYGATTARAFNAQHLVVAKSGIGVYRNYGDSIEGSAGTCLPDLYYQTQFMDSTETWDFSRYIPDVICINLGTNDVSNNTYDTGKLKNAYVNFIHDLRSYYPKAKIVLLSGVMLNGKPLKDVRNAMDQALAKLKTEGYTNVYRFDMTPQDGSLGYGSGWHPSMKQHKKMAKELVGFLQTITGWEVVQPVM</sequence>
<dbReference type="SUPFAM" id="SSF52266">
    <property type="entry name" value="SGNH hydrolase"/>
    <property type="match status" value="1"/>
</dbReference>
<evidence type="ECO:0000313" key="3">
    <source>
        <dbReference type="EMBL" id="SEF84492.1"/>
    </source>
</evidence>
<keyword evidence="1" id="KW-0732">Signal</keyword>
<dbReference type="EMBL" id="FNVS01000008">
    <property type="protein sequence ID" value="SEF84492.1"/>
    <property type="molecule type" value="Genomic_DNA"/>
</dbReference>
<dbReference type="PANTHER" id="PTHR37834:SF2">
    <property type="entry name" value="ESTERASE, SGNH HYDROLASE-TYPE"/>
    <property type="match status" value="1"/>
</dbReference>